<dbReference type="PANTHER" id="PTHR33890">
    <property type="entry name" value="OS10G0571000 PROTEIN"/>
    <property type="match status" value="1"/>
</dbReference>
<sequence>MERKRESRARFRLGSEMEEPITGKRSKTALVVGDSHSDKCHPNFSVPTIGEPFVKYKRPRYDFEKWDWMLFQWPHDRADANFEMTHTDLDASFEADNKRFEEFIYGKQRQIEEQEIELPLDQQNSTKNCTQNLLGDSGICPTDAST</sequence>
<dbReference type="EMBL" id="SWLB01000008">
    <property type="protein sequence ID" value="KAF3335971.1"/>
    <property type="molecule type" value="Genomic_DNA"/>
</dbReference>
<dbReference type="Proteomes" id="UP000623129">
    <property type="component" value="Unassembled WGS sequence"/>
</dbReference>
<dbReference type="AlphaFoldDB" id="A0A833RAS7"/>
<organism evidence="2 3">
    <name type="scientific">Carex littledalei</name>
    <dbReference type="NCBI Taxonomy" id="544730"/>
    <lineage>
        <taxon>Eukaryota</taxon>
        <taxon>Viridiplantae</taxon>
        <taxon>Streptophyta</taxon>
        <taxon>Embryophyta</taxon>
        <taxon>Tracheophyta</taxon>
        <taxon>Spermatophyta</taxon>
        <taxon>Magnoliopsida</taxon>
        <taxon>Liliopsida</taxon>
        <taxon>Poales</taxon>
        <taxon>Cyperaceae</taxon>
        <taxon>Cyperoideae</taxon>
        <taxon>Cariceae</taxon>
        <taxon>Carex</taxon>
        <taxon>Carex subgen. Euthyceras</taxon>
    </lineage>
</organism>
<proteinExistence type="predicted"/>
<protein>
    <submittedName>
        <fullName evidence="2">Uncharacterized protein</fullName>
    </submittedName>
</protein>
<dbReference type="PANTHER" id="PTHR33890:SF5">
    <property type="entry name" value="OS10G0571000 PROTEIN"/>
    <property type="match status" value="1"/>
</dbReference>
<dbReference type="OrthoDB" id="695942at2759"/>
<evidence type="ECO:0000313" key="3">
    <source>
        <dbReference type="Proteomes" id="UP000623129"/>
    </source>
</evidence>
<accession>A0A833RAS7</accession>
<comment type="caution">
    <text evidence="2">The sequence shown here is derived from an EMBL/GenBank/DDBJ whole genome shotgun (WGS) entry which is preliminary data.</text>
</comment>
<gene>
    <name evidence="2" type="ORF">FCM35_KLT20478</name>
</gene>
<feature type="region of interest" description="Disordered" evidence="1">
    <location>
        <begin position="1"/>
        <end position="26"/>
    </location>
</feature>
<evidence type="ECO:0000313" key="2">
    <source>
        <dbReference type="EMBL" id="KAF3335971.1"/>
    </source>
</evidence>
<evidence type="ECO:0000256" key="1">
    <source>
        <dbReference type="SAM" id="MobiDB-lite"/>
    </source>
</evidence>
<feature type="compositionally biased region" description="Polar residues" evidence="1">
    <location>
        <begin position="122"/>
        <end position="134"/>
    </location>
</feature>
<keyword evidence="3" id="KW-1185">Reference proteome</keyword>
<feature type="region of interest" description="Disordered" evidence="1">
    <location>
        <begin position="122"/>
        <end position="146"/>
    </location>
</feature>
<name>A0A833RAS7_9POAL</name>
<feature type="compositionally biased region" description="Basic and acidic residues" evidence="1">
    <location>
        <begin position="1"/>
        <end position="15"/>
    </location>
</feature>
<reference evidence="2" key="1">
    <citation type="submission" date="2020-01" db="EMBL/GenBank/DDBJ databases">
        <title>Genome sequence of Kobresia littledalei, the first chromosome-level genome in the family Cyperaceae.</title>
        <authorList>
            <person name="Qu G."/>
        </authorList>
    </citation>
    <scope>NUCLEOTIDE SEQUENCE</scope>
    <source>
        <strain evidence="2">C.B.Clarke</strain>
        <tissue evidence="2">Leaf</tissue>
    </source>
</reference>